<accession>A0ACB7Y8F7</accession>
<dbReference type="Proteomes" id="UP000828048">
    <property type="component" value="Chromosome 7"/>
</dbReference>
<organism evidence="1 2">
    <name type="scientific">Vaccinium darrowii</name>
    <dbReference type="NCBI Taxonomy" id="229202"/>
    <lineage>
        <taxon>Eukaryota</taxon>
        <taxon>Viridiplantae</taxon>
        <taxon>Streptophyta</taxon>
        <taxon>Embryophyta</taxon>
        <taxon>Tracheophyta</taxon>
        <taxon>Spermatophyta</taxon>
        <taxon>Magnoliopsida</taxon>
        <taxon>eudicotyledons</taxon>
        <taxon>Gunneridae</taxon>
        <taxon>Pentapetalae</taxon>
        <taxon>asterids</taxon>
        <taxon>Ericales</taxon>
        <taxon>Ericaceae</taxon>
        <taxon>Vaccinioideae</taxon>
        <taxon>Vaccinieae</taxon>
        <taxon>Vaccinium</taxon>
    </lineage>
</organism>
<reference evidence="1 2" key="1">
    <citation type="journal article" date="2021" name="Hortic Res">
        <title>High-quality reference genome and annotation aids understanding of berry development for evergreen blueberry (Vaccinium darrowii).</title>
        <authorList>
            <person name="Yu J."/>
            <person name="Hulse-Kemp A.M."/>
            <person name="Babiker E."/>
            <person name="Staton M."/>
        </authorList>
    </citation>
    <scope>NUCLEOTIDE SEQUENCE [LARGE SCALE GENOMIC DNA]</scope>
    <source>
        <strain evidence="2">cv. NJ 8807/NJ 8810</strain>
        <tissue evidence="1">Young leaf</tissue>
    </source>
</reference>
<protein>
    <submittedName>
        <fullName evidence="1">Uncharacterized protein</fullName>
    </submittedName>
</protein>
<keyword evidence="2" id="KW-1185">Reference proteome</keyword>
<evidence type="ECO:0000313" key="1">
    <source>
        <dbReference type="EMBL" id="KAH7849755.1"/>
    </source>
</evidence>
<sequence length="456" mass="51922">MEKVKESLFGDFRFAELDTHTSIQLLTGRTKEEYRWSAMDSATLRSLDRISVLPDSILCHILSFLPMEYAVRTSILSTRYQYLWTYITSLRLSNSEFLTDDIGEDEANLSFTNFVSTVLLLSNVSCLEKFRLQLESFQNVDIVKSWISTAIKRNVQKLYLQHLEGNNGELPIELPRSMFISKTLVKLTLGGLIFLEIPTSVWLPSLKILKMVDLIYENGDSAQKLLPGCPVLEYLYVHRGLYRKSTEVFNISVPTLKHLVVIDPDLTCDLPEGFSLENLSSLLEAHFEIDLPIHLTNILTLLRGIANVKCLQFHAKVGDYVLPTFPTLRNLTHLRLLSGVNIGNSGFNLNLLNEFLECSPNLEVLVLEGKRCSSTKSWGPPLRVPHCLLFRLKEVEFRPSLGRKALEFELDFEVIKYLLKSAEVLKKMTIRSQLLDSRQIAQFPTASKACIISFKV</sequence>
<gene>
    <name evidence="1" type="ORF">Vadar_022502</name>
</gene>
<proteinExistence type="predicted"/>
<comment type="caution">
    <text evidence="1">The sequence shown here is derived from an EMBL/GenBank/DDBJ whole genome shotgun (WGS) entry which is preliminary data.</text>
</comment>
<dbReference type="EMBL" id="CM037157">
    <property type="protein sequence ID" value="KAH7849755.1"/>
    <property type="molecule type" value="Genomic_DNA"/>
</dbReference>
<evidence type="ECO:0000313" key="2">
    <source>
        <dbReference type="Proteomes" id="UP000828048"/>
    </source>
</evidence>
<name>A0ACB7Y8F7_9ERIC</name>